<sequence length="51" mass="6335">MKCMKYSEVIATLYLNYFSEIITLYIQGFKLHTSCTNRKLHMYRRTHYTHW</sequence>
<dbReference type="Proteomes" id="UP000218615">
    <property type="component" value="Unassembled WGS sequence"/>
</dbReference>
<gene>
    <name evidence="1" type="ORF">MNV_60015</name>
</gene>
<reference evidence="2" key="1">
    <citation type="submission" date="2017-06" db="EMBL/GenBank/DDBJ databases">
        <authorList>
            <person name="Cremers G."/>
        </authorList>
    </citation>
    <scope>NUCLEOTIDE SEQUENCE [LARGE SCALE GENOMIC DNA]</scope>
</reference>
<organism evidence="1 2">
    <name type="scientific">Candidatus Methanoperedens nitratireducens</name>
    <dbReference type="NCBI Taxonomy" id="1392998"/>
    <lineage>
        <taxon>Archaea</taxon>
        <taxon>Methanobacteriati</taxon>
        <taxon>Methanobacteriota</taxon>
        <taxon>Stenosarchaea group</taxon>
        <taxon>Methanomicrobia</taxon>
        <taxon>Methanosarcinales</taxon>
        <taxon>ANME-2 cluster</taxon>
        <taxon>Candidatus Methanoperedentaceae</taxon>
        <taxon>Candidatus Methanoperedens</taxon>
    </lineage>
</organism>
<name>A0A284VS71_9EURY</name>
<protein>
    <submittedName>
        <fullName evidence="1">Uncharacterized protein</fullName>
    </submittedName>
</protein>
<proteinExistence type="predicted"/>
<dbReference type="AlphaFoldDB" id="A0A284VS71"/>
<keyword evidence="2" id="KW-1185">Reference proteome</keyword>
<accession>A0A284VS71</accession>
<evidence type="ECO:0000313" key="1">
    <source>
        <dbReference type="EMBL" id="SNQ62134.1"/>
    </source>
</evidence>
<evidence type="ECO:0000313" key="2">
    <source>
        <dbReference type="Proteomes" id="UP000218615"/>
    </source>
</evidence>
<dbReference type="EMBL" id="FZMP01000207">
    <property type="protein sequence ID" value="SNQ62134.1"/>
    <property type="molecule type" value="Genomic_DNA"/>
</dbReference>